<dbReference type="AlphaFoldDB" id="A0A836C8V0"/>
<dbReference type="InterPro" id="IPR003593">
    <property type="entry name" value="AAA+_ATPase"/>
</dbReference>
<dbReference type="SMART" id="SM00382">
    <property type="entry name" value="AAA"/>
    <property type="match status" value="1"/>
</dbReference>
<proteinExistence type="predicted"/>
<comment type="caution">
    <text evidence="2">The sequence shown here is derived from an EMBL/GenBank/DDBJ whole genome shotgun (WGS) entry which is preliminary data.</text>
</comment>
<dbReference type="PANTHER" id="PTHR37096">
    <property type="entry name" value="YALI0E33429P"/>
    <property type="match status" value="1"/>
</dbReference>
<dbReference type="EMBL" id="JAFCMP010000532">
    <property type="protein sequence ID" value="KAG5176874.1"/>
    <property type="molecule type" value="Genomic_DNA"/>
</dbReference>
<evidence type="ECO:0000259" key="1">
    <source>
        <dbReference type="SMART" id="SM00382"/>
    </source>
</evidence>
<feature type="domain" description="AAA+ ATPase" evidence="1">
    <location>
        <begin position="43"/>
        <end position="289"/>
    </location>
</feature>
<evidence type="ECO:0000313" key="3">
    <source>
        <dbReference type="Proteomes" id="UP000664859"/>
    </source>
</evidence>
<name>A0A836C8V0_9STRA</name>
<dbReference type="OrthoDB" id="2150628at2759"/>
<dbReference type="InterPro" id="IPR027417">
    <property type="entry name" value="P-loop_NTPase"/>
</dbReference>
<dbReference type="PANTHER" id="PTHR37096:SF1">
    <property type="entry name" value="AAA+ ATPASE DOMAIN-CONTAINING PROTEIN"/>
    <property type="match status" value="1"/>
</dbReference>
<dbReference type="Proteomes" id="UP000664859">
    <property type="component" value="Unassembled WGS sequence"/>
</dbReference>
<keyword evidence="3" id="KW-1185">Reference proteome</keyword>
<sequence>MADFMLLQCSSSRPRTGVSLTTSGMFDREHERARLDRLIKDEPRSLIVVVGPPSSGKSYLFRNTLRRQRICGPMCYINCRDLAATSPEVLAAHVATLGLPSFTIGDPRFTTSLPKTLTKPLLRFATSFKGSVPLPGDATNEATAKAALKILEDRAAAPKADVPLDLSTVLKVYGEMTAAWERRRKRGGLRVAKKLPWPVLVIDEANKLEKWGEKHQEALDALISFFIMITKEVHRCHVFLVTSECGFEAWLQQQPGVRDIFCSTYVVGHFEEKDAKDFLELELQASLKNSGNKSTVVVSNADWRQIYEVCGGNAGLLKLAAGDFGVQYPNGSWRSVLEELCSATYGKVQDAALQGGDDFNSVHYIDAALALLNSAHNAITQHAMELLLGSRNKTAVHLGTEAQAQAGERVLRAIMKANRLGLRSYSALANDIPREAYGPKLAFRLP</sequence>
<dbReference type="Gene3D" id="3.40.50.300">
    <property type="entry name" value="P-loop containing nucleotide triphosphate hydrolases"/>
    <property type="match status" value="1"/>
</dbReference>
<accession>A0A836C8V0</accession>
<organism evidence="2 3">
    <name type="scientific">Tribonema minus</name>
    <dbReference type="NCBI Taxonomy" id="303371"/>
    <lineage>
        <taxon>Eukaryota</taxon>
        <taxon>Sar</taxon>
        <taxon>Stramenopiles</taxon>
        <taxon>Ochrophyta</taxon>
        <taxon>PX clade</taxon>
        <taxon>Xanthophyceae</taxon>
        <taxon>Tribonematales</taxon>
        <taxon>Tribonemataceae</taxon>
        <taxon>Tribonema</taxon>
    </lineage>
</organism>
<gene>
    <name evidence="2" type="ORF">JKP88DRAFT_265307</name>
</gene>
<reference evidence="2" key="1">
    <citation type="submission" date="2021-02" db="EMBL/GenBank/DDBJ databases">
        <title>First Annotated Genome of the Yellow-green Alga Tribonema minus.</title>
        <authorList>
            <person name="Mahan K.M."/>
        </authorList>
    </citation>
    <scope>NUCLEOTIDE SEQUENCE</scope>
    <source>
        <strain evidence="2">UTEX B ZZ1240</strain>
    </source>
</reference>
<dbReference type="InterPro" id="IPR051667">
    <property type="entry name" value="Archaeal_ATPase_domain"/>
</dbReference>
<evidence type="ECO:0000313" key="2">
    <source>
        <dbReference type="EMBL" id="KAG5176874.1"/>
    </source>
</evidence>
<dbReference type="SUPFAM" id="SSF52540">
    <property type="entry name" value="P-loop containing nucleoside triphosphate hydrolases"/>
    <property type="match status" value="1"/>
</dbReference>
<protein>
    <recommendedName>
        <fullName evidence="1">AAA+ ATPase domain-containing protein</fullName>
    </recommendedName>
</protein>